<reference evidence="1 2" key="1">
    <citation type="submission" date="2020-05" db="EMBL/GenBank/DDBJ databases">
        <title>Complete genome of Desulfobulbus oligotrophicus.</title>
        <authorList>
            <person name="Podar M."/>
        </authorList>
    </citation>
    <scope>NUCLEOTIDE SEQUENCE [LARGE SCALE GENOMIC DNA]</scope>
    <source>
        <strain evidence="1 2">Prop6</strain>
    </source>
</reference>
<accession>A0A7T5VFB6</accession>
<gene>
    <name evidence="1" type="ORF">HP555_13750</name>
</gene>
<sequence>MLLTSVTPTGRFLVGCHKPSYCVTNLRERTYISDLGIGPDGSPIPNTVNFPAGDVAVTAARAIYEIRNALPFRGCSYIDSGWADARRVDPGMIGIYHSAMPSFRALLGRHCSPAAAQAILQELPRSLSYTLAQTSTDPEELMWLAKSCCRFQFNDNGVPTGLQYVERSGRFHADIDDFELFETIANNPHLPDVYKTVMVLRPGVQGGSEIVGDFQQDTTEVFEYLRSNSYIPWGHYAANFAHTAIRYRIADLSAADMEGVRHLYYQRIYTVVAQSLGVGHAVRQRALSAEELEDLRRKIVSVVANREGVSRLPATLWGWNFGYDFSGSGYRLHASHQMIHQQYAVVPETVTGVDGELLASFSCGDMVADVIKQYRESHQSDFFTDYLHCLAENTRTDGQPGERSLVVWQDENVLLFVPKAQVSQWELQLMVTADGESGAIGNVIEAGTPVRRSLDTGILKAQQVLAGLGATMVSSIEYSKRIGLHNGQRLLYAFLPKLPWSMGAFSEAQARFILGHYPEDFARACREQFGNREKLKNDVEKD</sequence>
<dbReference type="RefSeq" id="WP_199263138.1">
    <property type="nucleotide sequence ID" value="NZ_CP054140.1"/>
</dbReference>
<organism evidence="1 2">
    <name type="scientific">Desulfobulbus oligotrophicus</name>
    <dbReference type="NCBI Taxonomy" id="1909699"/>
    <lineage>
        <taxon>Bacteria</taxon>
        <taxon>Pseudomonadati</taxon>
        <taxon>Thermodesulfobacteriota</taxon>
        <taxon>Desulfobulbia</taxon>
        <taxon>Desulfobulbales</taxon>
        <taxon>Desulfobulbaceae</taxon>
        <taxon>Desulfobulbus</taxon>
    </lineage>
</organism>
<proteinExistence type="predicted"/>
<name>A0A7T5VFB6_9BACT</name>
<keyword evidence="2" id="KW-1185">Reference proteome</keyword>
<evidence type="ECO:0000313" key="2">
    <source>
        <dbReference type="Proteomes" id="UP000596092"/>
    </source>
</evidence>
<dbReference type="KEGG" id="dog:HP555_13750"/>
<dbReference type="EMBL" id="CP054140">
    <property type="protein sequence ID" value="QQG66852.1"/>
    <property type="molecule type" value="Genomic_DNA"/>
</dbReference>
<dbReference type="AlphaFoldDB" id="A0A7T5VFB6"/>
<evidence type="ECO:0000313" key="1">
    <source>
        <dbReference type="EMBL" id="QQG66852.1"/>
    </source>
</evidence>
<protein>
    <submittedName>
        <fullName evidence="1">Uncharacterized protein</fullName>
    </submittedName>
</protein>
<dbReference type="Proteomes" id="UP000596092">
    <property type="component" value="Chromosome"/>
</dbReference>